<comment type="caution">
    <text evidence="1">The sequence shown here is derived from an EMBL/GenBank/DDBJ whole genome shotgun (WGS) entry which is preliminary data.</text>
</comment>
<evidence type="ECO:0000313" key="1">
    <source>
        <dbReference type="EMBL" id="CAK8686741.1"/>
    </source>
</evidence>
<organism evidence="1 2">
    <name type="scientific">Clavelina lepadiformis</name>
    <name type="common">Light-bulb sea squirt</name>
    <name type="synonym">Ascidia lepadiformis</name>
    <dbReference type="NCBI Taxonomy" id="159417"/>
    <lineage>
        <taxon>Eukaryota</taxon>
        <taxon>Metazoa</taxon>
        <taxon>Chordata</taxon>
        <taxon>Tunicata</taxon>
        <taxon>Ascidiacea</taxon>
        <taxon>Aplousobranchia</taxon>
        <taxon>Clavelinidae</taxon>
        <taxon>Clavelina</taxon>
    </lineage>
</organism>
<protein>
    <submittedName>
        <fullName evidence="1">Uncharacterized protein</fullName>
    </submittedName>
</protein>
<keyword evidence="2" id="KW-1185">Reference proteome</keyword>
<sequence>MASSNSGKAQSCLNFLQLLQDLQRENVFFGLYCKRYYGPDSCDSETNLLALGEDTPGASAADQLDSLKELDVD</sequence>
<gene>
    <name evidence="1" type="ORF">CVLEPA_LOCUS18665</name>
</gene>
<accession>A0ABP0G4J2</accession>
<name>A0ABP0G4J2_CLALP</name>
<dbReference type="Proteomes" id="UP001642483">
    <property type="component" value="Unassembled WGS sequence"/>
</dbReference>
<proteinExistence type="predicted"/>
<evidence type="ECO:0000313" key="2">
    <source>
        <dbReference type="Proteomes" id="UP001642483"/>
    </source>
</evidence>
<reference evidence="1 2" key="1">
    <citation type="submission" date="2024-02" db="EMBL/GenBank/DDBJ databases">
        <authorList>
            <person name="Daric V."/>
            <person name="Darras S."/>
        </authorList>
    </citation>
    <scope>NUCLEOTIDE SEQUENCE [LARGE SCALE GENOMIC DNA]</scope>
</reference>
<dbReference type="EMBL" id="CAWYQH010000103">
    <property type="protein sequence ID" value="CAK8686741.1"/>
    <property type="molecule type" value="Genomic_DNA"/>
</dbReference>